<evidence type="ECO:0000259" key="11">
    <source>
        <dbReference type="PROSITE" id="PS50808"/>
    </source>
</evidence>
<sequence length="673" mass="76676">IKNIVKNDDDAAEEGNENEVSTPSNVEKQNVQDRSFSTSQKRQRSRTSFIWNLVEEIADEIRCSFCGKLIKTACVTNITAHMARQHPKQLTAARATFDDERKRQAILFRPLKLQQDADISSTSPITRLIAAKQNNKEKLERLLTLSIGISNTPMNFVENLFFKEFSSHIPNFTLPSMRALTSAIKAEYDVLVEHIKKTLKDVSSLVISMAISTNTRSCGYSFLHVVGHFFEPKSGQLVSYLLDTIEMEQSYPTESLKDHVEQVLKSYGIDHKVFRFVGEIGIKLRAIFNEPFHYTLIDNKENEVIDVENLSSNQAIEVTVESAENAEIFEETMRNIPVEFFAIFNNYTQSPIYALMCVMSHGFESNELMEAMRKHINDILKRFSTSAIFMKEFIIETGGKRLLFPGDNSWLTTFMTYKRLLEIESSINTIFVRHKMSPLSPKVMEHINETVQLLQKFYDMVTILQCNSRPTISHILPAVLELKEHLNVCASTMSAELQEVAIALQEALKIHFSNVLLSGENGIDSIYLLSTFLDRNTAFLLTKLQKENAIKAAKKMIREMTMLNEVNDSSNKEESGIGHVNKFCDSPYSSLMTKAILKNQEEALESACIKSMEVDKYAAEFISWPDNDKFIGGIEFWLHEKKTFPNMYLLACKCLCIPAASTDIVRFFSQFLT</sequence>
<dbReference type="WBParaSite" id="PgR104_g025_t03">
    <property type="protein sequence ID" value="PgR104_g025_t03"/>
    <property type="gene ID" value="PgR104_g025"/>
</dbReference>
<keyword evidence="5" id="KW-0805">Transcription regulation</keyword>
<dbReference type="GO" id="GO:0005634">
    <property type="term" value="C:nucleus"/>
    <property type="evidence" value="ECO:0007669"/>
    <property type="project" value="UniProtKB-SubCell"/>
</dbReference>
<dbReference type="PROSITE" id="PS50808">
    <property type="entry name" value="ZF_BED"/>
    <property type="match status" value="1"/>
</dbReference>
<protein>
    <submittedName>
        <fullName evidence="13">HAT C-terminal dimerisation domain-containing protein</fullName>
    </submittedName>
</protein>
<dbReference type="GO" id="GO:0046983">
    <property type="term" value="F:protein dimerization activity"/>
    <property type="evidence" value="ECO:0007669"/>
    <property type="project" value="InterPro"/>
</dbReference>
<dbReference type="PANTHER" id="PTHR46481:SF10">
    <property type="entry name" value="ZINC FINGER BED DOMAIN-CONTAINING PROTEIN 39"/>
    <property type="match status" value="1"/>
</dbReference>
<feature type="compositionally biased region" description="Polar residues" evidence="10">
    <location>
        <begin position="20"/>
        <end position="33"/>
    </location>
</feature>
<evidence type="ECO:0000313" key="13">
    <source>
        <dbReference type="WBParaSite" id="PgR104_g025_t03"/>
    </source>
</evidence>
<name>A0A915C9B1_PARUN</name>
<comment type="subcellular location">
    <subcellularLocation>
        <location evidence="1">Nucleus</location>
    </subcellularLocation>
</comment>
<keyword evidence="8" id="KW-0539">Nucleus</keyword>
<evidence type="ECO:0000256" key="1">
    <source>
        <dbReference type="ARBA" id="ARBA00004123"/>
    </source>
</evidence>
<evidence type="ECO:0000256" key="9">
    <source>
        <dbReference type="PROSITE-ProRule" id="PRU00027"/>
    </source>
</evidence>
<feature type="region of interest" description="Disordered" evidence="10">
    <location>
        <begin position="1"/>
        <end position="40"/>
    </location>
</feature>
<evidence type="ECO:0000256" key="7">
    <source>
        <dbReference type="ARBA" id="ARBA00023163"/>
    </source>
</evidence>
<keyword evidence="3 9" id="KW-0863">Zinc-finger</keyword>
<accession>A0A915C9B1</accession>
<feature type="domain" description="BED-type" evidence="11">
    <location>
        <begin position="45"/>
        <end position="93"/>
    </location>
</feature>
<keyword evidence="6" id="KW-0238">DNA-binding</keyword>
<evidence type="ECO:0000256" key="5">
    <source>
        <dbReference type="ARBA" id="ARBA00023015"/>
    </source>
</evidence>
<dbReference type="AlphaFoldDB" id="A0A915C9B1"/>
<dbReference type="Pfam" id="PF05699">
    <property type="entry name" value="Dimer_Tnp_hAT"/>
    <property type="match status" value="1"/>
</dbReference>
<keyword evidence="7" id="KW-0804">Transcription</keyword>
<evidence type="ECO:0000313" key="12">
    <source>
        <dbReference type="Proteomes" id="UP000887569"/>
    </source>
</evidence>
<evidence type="ECO:0000256" key="6">
    <source>
        <dbReference type="ARBA" id="ARBA00023125"/>
    </source>
</evidence>
<dbReference type="PANTHER" id="PTHR46481">
    <property type="entry name" value="ZINC FINGER BED DOMAIN-CONTAINING PROTEIN 4"/>
    <property type="match status" value="1"/>
</dbReference>
<proteinExistence type="predicted"/>
<dbReference type="Proteomes" id="UP000887569">
    <property type="component" value="Unplaced"/>
</dbReference>
<dbReference type="GO" id="GO:0008270">
    <property type="term" value="F:zinc ion binding"/>
    <property type="evidence" value="ECO:0007669"/>
    <property type="project" value="UniProtKB-KW"/>
</dbReference>
<evidence type="ECO:0000256" key="8">
    <source>
        <dbReference type="ARBA" id="ARBA00023242"/>
    </source>
</evidence>
<dbReference type="InterPro" id="IPR003656">
    <property type="entry name" value="Znf_BED"/>
</dbReference>
<keyword evidence="2" id="KW-0479">Metal-binding</keyword>
<evidence type="ECO:0000256" key="10">
    <source>
        <dbReference type="SAM" id="MobiDB-lite"/>
    </source>
</evidence>
<keyword evidence="12" id="KW-1185">Reference proteome</keyword>
<evidence type="ECO:0000256" key="3">
    <source>
        <dbReference type="ARBA" id="ARBA00022771"/>
    </source>
</evidence>
<dbReference type="SUPFAM" id="SSF53098">
    <property type="entry name" value="Ribonuclease H-like"/>
    <property type="match status" value="1"/>
</dbReference>
<evidence type="ECO:0000256" key="2">
    <source>
        <dbReference type="ARBA" id="ARBA00022723"/>
    </source>
</evidence>
<reference evidence="13" key="1">
    <citation type="submission" date="2022-11" db="UniProtKB">
        <authorList>
            <consortium name="WormBaseParasite"/>
        </authorList>
    </citation>
    <scope>IDENTIFICATION</scope>
</reference>
<dbReference type="GO" id="GO:0003677">
    <property type="term" value="F:DNA binding"/>
    <property type="evidence" value="ECO:0007669"/>
    <property type="project" value="UniProtKB-KW"/>
</dbReference>
<dbReference type="InterPro" id="IPR052035">
    <property type="entry name" value="ZnF_BED_domain_contain"/>
</dbReference>
<keyword evidence="4" id="KW-0862">Zinc</keyword>
<organism evidence="12 13">
    <name type="scientific">Parascaris univalens</name>
    <name type="common">Nematode worm</name>
    <dbReference type="NCBI Taxonomy" id="6257"/>
    <lineage>
        <taxon>Eukaryota</taxon>
        <taxon>Metazoa</taxon>
        <taxon>Ecdysozoa</taxon>
        <taxon>Nematoda</taxon>
        <taxon>Chromadorea</taxon>
        <taxon>Rhabditida</taxon>
        <taxon>Spirurina</taxon>
        <taxon>Ascaridomorpha</taxon>
        <taxon>Ascaridoidea</taxon>
        <taxon>Ascarididae</taxon>
        <taxon>Parascaris</taxon>
    </lineage>
</organism>
<dbReference type="InterPro" id="IPR008906">
    <property type="entry name" value="HATC_C_dom"/>
</dbReference>
<evidence type="ECO:0000256" key="4">
    <source>
        <dbReference type="ARBA" id="ARBA00022833"/>
    </source>
</evidence>
<dbReference type="InterPro" id="IPR012337">
    <property type="entry name" value="RNaseH-like_sf"/>
</dbReference>